<protein>
    <submittedName>
        <fullName evidence="2">Uncharacterized protein</fullName>
    </submittedName>
</protein>
<feature type="region of interest" description="Disordered" evidence="1">
    <location>
        <begin position="43"/>
        <end position="81"/>
    </location>
</feature>
<sequence length="81" mass="8264">MSPTIGQGTEGSHNFGGVPNALVTSLLGVTDAGTVLSSSRLLKVCPRQPQPPPVASVDPASSRNASRRGGMIHTSLSTHES</sequence>
<dbReference type="AlphaFoldDB" id="A0A5B7E7A3"/>
<dbReference type="EMBL" id="VSRR010002012">
    <property type="protein sequence ID" value="MPC29073.1"/>
    <property type="molecule type" value="Genomic_DNA"/>
</dbReference>
<organism evidence="2 3">
    <name type="scientific">Portunus trituberculatus</name>
    <name type="common">Swimming crab</name>
    <name type="synonym">Neptunus trituberculatus</name>
    <dbReference type="NCBI Taxonomy" id="210409"/>
    <lineage>
        <taxon>Eukaryota</taxon>
        <taxon>Metazoa</taxon>
        <taxon>Ecdysozoa</taxon>
        <taxon>Arthropoda</taxon>
        <taxon>Crustacea</taxon>
        <taxon>Multicrustacea</taxon>
        <taxon>Malacostraca</taxon>
        <taxon>Eumalacostraca</taxon>
        <taxon>Eucarida</taxon>
        <taxon>Decapoda</taxon>
        <taxon>Pleocyemata</taxon>
        <taxon>Brachyura</taxon>
        <taxon>Eubrachyura</taxon>
        <taxon>Portunoidea</taxon>
        <taxon>Portunidae</taxon>
        <taxon>Portuninae</taxon>
        <taxon>Portunus</taxon>
    </lineage>
</organism>
<comment type="caution">
    <text evidence="2">The sequence shown here is derived from an EMBL/GenBank/DDBJ whole genome shotgun (WGS) entry which is preliminary data.</text>
</comment>
<gene>
    <name evidence="2" type="ORF">E2C01_022291</name>
</gene>
<dbReference type="Proteomes" id="UP000324222">
    <property type="component" value="Unassembled WGS sequence"/>
</dbReference>
<name>A0A5B7E7A3_PORTR</name>
<evidence type="ECO:0000313" key="3">
    <source>
        <dbReference type="Proteomes" id="UP000324222"/>
    </source>
</evidence>
<keyword evidence="3" id="KW-1185">Reference proteome</keyword>
<accession>A0A5B7E7A3</accession>
<reference evidence="2 3" key="1">
    <citation type="submission" date="2019-05" db="EMBL/GenBank/DDBJ databases">
        <title>Another draft genome of Portunus trituberculatus and its Hox gene families provides insights of decapod evolution.</title>
        <authorList>
            <person name="Jeong J.-H."/>
            <person name="Song I."/>
            <person name="Kim S."/>
            <person name="Choi T."/>
            <person name="Kim D."/>
            <person name="Ryu S."/>
            <person name="Kim W."/>
        </authorList>
    </citation>
    <scope>NUCLEOTIDE SEQUENCE [LARGE SCALE GENOMIC DNA]</scope>
    <source>
        <tissue evidence="2">Muscle</tissue>
    </source>
</reference>
<evidence type="ECO:0000256" key="1">
    <source>
        <dbReference type="SAM" id="MobiDB-lite"/>
    </source>
</evidence>
<evidence type="ECO:0000313" key="2">
    <source>
        <dbReference type="EMBL" id="MPC29073.1"/>
    </source>
</evidence>
<proteinExistence type="predicted"/>